<dbReference type="InterPro" id="IPR050640">
    <property type="entry name" value="Bact_2-comp_sensor_kinase"/>
</dbReference>
<evidence type="ECO:0000313" key="4">
    <source>
        <dbReference type="Proteomes" id="UP001181355"/>
    </source>
</evidence>
<dbReference type="PANTHER" id="PTHR34220">
    <property type="entry name" value="SENSOR HISTIDINE KINASE YPDA"/>
    <property type="match status" value="1"/>
</dbReference>
<feature type="transmembrane region" description="Helical" evidence="1">
    <location>
        <begin position="135"/>
        <end position="153"/>
    </location>
</feature>
<evidence type="ECO:0000259" key="2">
    <source>
        <dbReference type="Pfam" id="PF06580"/>
    </source>
</evidence>
<dbReference type="EMBL" id="CP133720">
    <property type="protein sequence ID" value="WMW79297.1"/>
    <property type="molecule type" value="Genomic_DNA"/>
</dbReference>
<keyword evidence="4" id="KW-1185">Reference proteome</keyword>
<dbReference type="Pfam" id="PF06580">
    <property type="entry name" value="His_kinase"/>
    <property type="match status" value="1"/>
</dbReference>
<sequence>MTASKIVKVLAINLLIWLSICTIGAAGNYQDNLRFANQAHHARSFVEVWLAWLNGHLPLFILSSLLYLSLLWRPRLLANARGVVRTYLVLACLFFPLHMLYIAIPAWQRKTGEHSLAGLIQGVIDHDNFTWFLEFAWFSGTFAVTLAVRIWHLSQSRVIQLQRTEQSNLELRLALEKQRLIILQQQLEPHFIFNALNAISALVRLKESSIALHGIHQLSALLRYALLASKRKFVTLDEEMRFISDYLGLQKLRYGDRLEFQYEGYDDHFDSFAHIACPPLLLQPLIENALRHDLDCHDECGRITIHFSTIESANTNALRLCVHNTRGHQVASNPGTGLGLVQTQERLAALYGSTAHIEVEMQEKYFQVCLTIPLISYDPDETVVDADLISNSASNSNSDSDAKENV</sequence>
<dbReference type="Gene3D" id="3.30.565.10">
    <property type="entry name" value="Histidine kinase-like ATPase, C-terminal domain"/>
    <property type="match status" value="1"/>
</dbReference>
<dbReference type="GO" id="GO:0016301">
    <property type="term" value="F:kinase activity"/>
    <property type="evidence" value="ECO:0007669"/>
    <property type="project" value="UniProtKB-KW"/>
</dbReference>
<feature type="transmembrane region" description="Helical" evidence="1">
    <location>
        <begin position="7"/>
        <end position="29"/>
    </location>
</feature>
<proteinExistence type="predicted"/>
<dbReference type="InterPro" id="IPR010559">
    <property type="entry name" value="Sig_transdc_His_kin_internal"/>
</dbReference>
<feature type="domain" description="Signal transduction histidine kinase internal region" evidence="2">
    <location>
        <begin position="180"/>
        <end position="258"/>
    </location>
</feature>
<dbReference type="RefSeq" id="WP_309480796.1">
    <property type="nucleotide sequence ID" value="NZ_CP133720.1"/>
</dbReference>
<feature type="transmembrane region" description="Helical" evidence="1">
    <location>
        <begin position="49"/>
        <end position="72"/>
    </location>
</feature>
<dbReference type="SUPFAM" id="SSF55874">
    <property type="entry name" value="ATPase domain of HSP90 chaperone/DNA topoisomerase II/histidine kinase"/>
    <property type="match status" value="1"/>
</dbReference>
<name>A0ABY9RDI0_9BURK</name>
<feature type="transmembrane region" description="Helical" evidence="1">
    <location>
        <begin position="84"/>
        <end position="104"/>
    </location>
</feature>
<protein>
    <submittedName>
        <fullName evidence="3">Histidine kinase</fullName>
    </submittedName>
</protein>
<dbReference type="InterPro" id="IPR036890">
    <property type="entry name" value="HATPase_C_sf"/>
</dbReference>
<evidence type="ECO:0000256" key="1">
    <source>
        <dbReference type="SAM" id="Phobius"/>
    </source>
</evidence>
<keyword evidence="3" id="KW-0418">Kinase</keyword>
<dbReference type="PANTHER" id="PTHR34220:SF7">
    <property type="entry name" value="SENSOR HISTIDINE KINASE YPDA"/>
    <property type="match status" value="1"/>
</dbReference>
<reference evidence="3" key="1">
    <citation type="submission" date="2023-09" db="EMBL/GenBank/DDBJ databases">
        <title>Undibacterium sp. 20NA77.5 isolated from freshwater.</title>
        <authorList>
            <person name="Le V."/>
            <person name="Ko S.-R."/>
            <person name="Ahn C.-Y."/>
            <person name="Oh H.-M."/>
        </authorList>
    </citation>
    <scope>NUCLEOTIDE SEQUENCE</scope>
    <source>
        <strain evidence="3">20NA77.5</strain>
    </source>
</reference>
<keyword evidence="1" id="KW-0812">Transmembrane</keyword>
<organism evidence="3 4">
    <name type="scientific">Undibacterium cyanobacteriorum</name>
    <dbReference type="NCBI Taxonomy" id="3073561"/>
    <lineage>
        <taxon>Bacteria</taxon>
        <taxon>Pseudomonadati</taxon>
        <taxon>Pseudomonadota</taxon>
        <taxon>Betaproteobacteria</taxon>
        <taxon>Burkholderiales</taxon>
        <taxon>Oxalobacteraceae</taxon>
        <taxon>Undibacterium</taxon>
    </lineage>
</organism>
<accession>A0ABY9RDI0</accession>
<gene>
    <name evidence="3" type="ORF">RF679_11625</name>
</gene>
<dbReference type="Proteomes" id="UP001181355">
    <property type="component" value="Chromosome"/>
</dbReference>
<keyword evidence="1" id="KW-1133">Transmembrane helix</keyword>
<keyword evidence="1" id="KW-0472">Membrane</keyword>
<keyword evidence="3" id="KW-0808">Transferase</keyword>
<evidence type="ECO:0000313" key="3">
    <source>
        <dbReference type="EMBL" id="WMW79297.1"/>
    </source>
</evidence>